<dbReference type="Pfam" id="PF15795">
    <property type="entry name" value="Spec3"/>
    <property type="match status" value="1"/>
</dbReference>
<feature type="compositionally biased region" description="Polar residues" evidence="5">
    <location>
        <begin position="657"/>
        <end position="697"/>
    </location>
</feature>
<evidence type="ECO:0000313" key="7">
    <source>
        <dbReference type="EMBL" id="JAI57669.1"/>
    </source>
</evidence>
<dbReference type="GO" id="GO:0071683">
    <property type="term" value="C:sensory dendrite"/>
    <property type="evidence" value="ECO:0007669"/>
    <property type="project" value="TreeGrafter"/>
</dbReference>
<dbReference type="GO" id="GO:0050954">
    <property type="term" value="P:sensory perception of mechanical stimulus"/>
    <property type="evidence" value="ECO:0007669"/>
    <property type="project" value="TreeGrafter"/>
</dbReference>
<feature type="compositionally biased region" description="Polar residues" evidence="5">
    <location>
        <begin position="550"/>
        <end position="571"/>
    </location>
</feature>
<dbReference type="GO" id="GO:0019230">
    <property type="term" value="P:proprioception"/>
    <property type="evidence" value="ECO:0007669"/>
    <property type="project" value="TreeGrafter"/>
</dbReference>
<reference evidence="7" key="1">
    <citation type="submission" date="2015-09" db="EMBL/GenBank/DDBJ databases">
        <title>Scylla olivacea transcriptome.</title>
        <authorList>
            <person name="Ikhwanuddin M."/>
        </authorList>
    </citation>
    <scope>NUCLEOTIDE SEQUENCE</scope>
</reference>
<feature type="compositionally biased region" description="Polar residues" evidence="5">
    <location>
        <begin position="1022"/>
        <end position="1035"/>
    </location>
</feature>
<sequence length="1391" mass="150121">MKDTNNSLASKDKTLRDTLKSASSPRTSESRLSSVANGNANDLDYIGAEGEDLIPSLTPTAGDVNKEAAENQGEAPPSTMSVGSLVEYLMSGPGRKAAKKLQKETNAQRSSMVRSQLVHQVTTAGVHTPPLQLATPPPEVPEEQESFVPDRATTMEEVVQLAIQNKDKVKGSLEQEAQESTQNDTEQTNLSNMEDKDEAHSGDGDKDSILSAATGEANDTLQGSGKASLASQIGGSSPTESSVLTSATKTPSRSSSSDRTATSSRPPSSSRAVVQKRPDSKERALSSSRPPSKDRATSSSRPTSKDRAMNSSRPTSKDRKISSSRPPSKDRAINSSRSTSRDRTITSSRPASKERAMSSSRPTSRDRGMNSSRPSSIERGSRSRPPNRPTSRERPPTTRIDKKNTLASVQEGREAATRPSRPTSRSKGSNEPKITIKETSVFQRPENVDHGLPPSGAPRQGKSAAVQDKQNQERNVAKLYQRLIKKHVSGNKTGPSKEAAGDKGPAVADHASKYRVQSQTPDLRDGSPLQPTREEVSVQHNDALLVGASLSLNDSSSRPQTPKQGTSSIGDTTAMVAPQEGLDKESGAKQLAVQEAQLSRSLLASMAEQNFLNSRSQRPESTVPEPKSGKQADSQDKQAASTGHSQEIKPLTALDGANQSTQQVTEKSDSQPESGKQAPTDQSITEDGVAASTTSVKDSGGKVPALASVPSRAALSGSGESNAAGDPYKASPLIQGDAGTSSSVKTVVPLDPLKLSPHSDHGIIPIESTRGGVLPRVLDQPVPYVPSLRGDVLVKALEESARTNAGDRIHIPPPQAQGVMPYHVAPRGSSLSAVEVPEPTLSTVSLAVSKNTADLGRPMPLRDQGTGGIFDRFTSNSSTSLWHKITPLAVRPSNDAYYREPREYEDYLPREPPRPVLQRRNSLGKINTRDYEEDDDYYYEDDYNDNSRQKRVKESRGAQTVRVKNQQPRHGILKKPETRQVKKEEPRNTILEKLEEYRNSPPIIIASGLVPKNLESLTSEYQATRGGESQKNGTKNHAPKEKEHFHDRHAETGTSVTAPLLASSGPKQSIGDVFDRLHNNRRLEHAALVSRRPELKQKPKPIPKTKERDTGVASITPRAATEPQRNGGKDVYTRLYQNAAPARKRRDEYGESTRLLDNAAPHAPAPAVTIRHEAHKSSPRASKDVQKLQTRPAEHVINMPMLAPDIVVDDEPAPVHPGYVDQTGKGTNDKIPIVLLQGFFQGPGARSPHHRRPSMSVNELTLPPHLVDVTSVIRGALPVLPRSLAALCLTLNILLPGLGTAASGWLGLCWGRNRMGTVETSGHRFTSVVVTAATGLVQLFTVTFFLVGWFWGVAWGILLVSIANKYTQFVSEHRSSISGAVSLEMLAVNAN</sequence>
<feature type="transmembrane region" description="Helical" evidence="6">
    <location>
        <begin position="1284"/>
        <end position="1308"/>
    </location>
</feature>
<feature type="compositionally biased region" description="Basic and acidic residues" evidence="5">
    <location>
        <begin position="10"/>
        <end position="19"/>
    </location>
</feature>
<evidence type="ECO:0000256" key="6">
    <source>
        <dbReference type="SAM" id="Phobius"/>
    </source>
</evidence>
<feature type="compositionally biased region" description="Basic and acidic residues" evidence="5">
    <location>
        <begin position="315"/>
        <end position="332"/>
    </location>
</feature>
<feature type="compositionally biased region" description="Basic and acidic residues" evidence="5">
    <location>
        <begin position="904"/>
        <end position="913"/>
    </location>
</feature>
<dbReference type="PANTHER" id="PTHR21676">
    <property type="entry name" value="PROTEIN STUM"/>
    <property type="match status" value="1"/>
</dbReference>
<evidence type="ECO:0000256" key="2">
    <source>
        <dbReference type="ARBA" id="ARBA00022692"/>
    </source>
</evidence>
<dbReference type="EMBL" id="GDRN01105823">
    <property type="protein sequence ID" value="JAI57669.1"/>
    <property type="molecule type" value="Transcribed_RNA"/>
</dbReference>
<feature type="compositionally biased region" description="Low complexity" evidence="5">
    <location>
        <begin position="21"/>
        <end position="34"/>
    </location>
</feature>
<proteinExistence type="predicted"/>
<feature type="compositionally biased region" description="Basic and acidic residues" evidence="5">
    <location>
        <begin position="945"/>
        <end position="956"/>
    </location>
</feature>
<dbReference type="GO" id="GO:0016020">
    <property type="term" value="C:membrane"/>
    <property type="evidence" value="ECO:0007669"/>
    <property type="project" value="UniProtKB-SubCell"/>
</dbReference>
<feature type="region of interest" description="Disordered" evidence="5">
    <location>
        <begin position="1022"/>
        <end position="1043"/>
    </location>
</feature>
<keyword evidence="2 6" id="KW-0812">Transmembrane</keyword>
<keyword evidence="3 6" id="KW-1133">Transmembrane helix</keyword>
<feature type="region of interest" description="Disordered" evidence="5">
    <location>
        <begin position="904"/>
        <end position="986"/>
    </location>
</feature>
<dbReference type="InterPro" id="IPR026673">
    <property type="entry name" value="SPEC3/Stum"/>
</dbReference>
<feature type="region of interest" description="Disordered" evidence="5">
    <location>
        <begin position="1"/>
        <end position="80"/>
    </location>
</feature>
<feature type="region of interest" description="Disordered" evidence="5">
    <location>
        <begin position="95"/>
        <end position="589"/>
    </location>
</feature>
<keyword evidence="4 6" id="KW-0472">Membrane</keyword>
<evidence type="ECO:0000256" key="5">
    <source>
        <dbReference type="SAM" id="MobiDB-lite"/>
    </source>
</evidence>
<feature type="compositionally biased region" description="Low complexity" evidence="5">
    <location>
        <begin position="245"/>
        <end position="272"/>
    </location>
</feature>
<evidence type="ECO:0000256" key="3">
    <source>
        <dbReference type="ARBA" id="ARBA00022989"/>
    </source>
</evidence>
<feature type="compositionally biased region" description="Polar residues" evidence="5">
    <location>
        <begin position="178"/>
        <end position="192"/>
    </location>
</feature>
<evidence type="ECO:0008006" key="8">
    <source>
        <dbReference type="Google" id="ProtNLM"/>
    </source>
</evidence>
<feature type="region of interest" description="Disordered" evidence="5">
    <location>
        <begin position="1087"/>
        <end position="1150"/>
    </location>
</feature>
<protein>
    <recommendedName>
        <fullName evidence="8">Protein stum</fullName>
    </recommendedName>
</protein>
<dbReference type="GO" id="GO:0042330">
    <property type="term" value="P:taxis"/>
    <property type="evidence" value="ECO:0007669"/>
    <property type="project" value="TreeGrafter"/>
</dbReference>
<evidence type="ECO:0000256" key="4">
    <source>
        <dbReference type="ARBA" id="ARBA00023136"/>
    </source>
</evidence>
<feature type="compositionally biased region" description="Basic and acidic residues" evidence="5">
    <location>
        <begin position="974"/>
        <end position="986"/>
    </location>
</feature>
<comment type="subcellular location">
    <subcellularLocation>
        <location evidence="1">Membrane</location>
        <topology evidence="1">Multi-pass membrane protein</topology>
    </subcellularLocation>
</comment>
<feature type="transmembrane region" description="Helical" evidence="6">
    <location>
        <begin position="1328"/>
        <end position="1351"/>
    </location>
</feature>
<feature type="region of interest" description="Disordered" evidence="5">
    <location>
        <begin position="609"/>
        <end position="741"/>
    </location>
</feature>
<feature type="compositionally biased region" description="Basic and acidic residues" evidence="5">
    <location>
        <begin position="1087"/>
        <end position="1097"/>
    </location>
</feature>
<accession>A0A0P4W3E5</accession>
<feature type="compositionally biased region" description="Polar residues" evidence="5">
    <location>
        <begin position="104"/>
        <end position="125"/>
    </location>
</feature>
<feature type="compositionally biased region" description="Polar residues" evidence="5">
    <location>
        <begin position="609"/>
        <end position="620"/>
    </location>
</feature>
<evidence type="ECO:0000256" key="1">
    <source>
        <dbReference type="ARBA" id="ARBA00004141"/>
    </source>
</evidence>
<name>A0A0P4W3E5_SCYOL</name>
<feature type="compositionally biased region" description="Basic and acidic residues" evidence="5">
    <location>
        <begin position="193"/>
        <end position="208"/>
    </location>
</feature>
<organism evidence="7">
    <name type="scientific">Scylla olivacea</name>
    <name type="common">Orange mud crab</name>
    <name type="synonym">Cancer olivacea</name>
    <dbReference type="NCBI Taxonomy" id="85551"/>
    <lineage>
        <taxon>Eukaryota</taxon>
        <taxon>Metazoa</taxon>
        <taxon>Ecdysozoa</taxon>
        <taxon>Arthropoda</taxon>
        <taxon>Crustacea</taxon>
        <taxon>Multicrustacea</taxon>
        <taxon>Malacostraca</taxon>
        <taxon>Eumalacostraca</taxon>
        <taxon>Eucarida</taxon>
        <taxon>Decapoda</taxon>
        <taxon>Pleocyemata</taxon>
        <taxon>Brachyura</taxon>
        <taxon>Eubrachyura</taxon>
        <taxon>Portunoidea</taxon>
        <taxon>Portunidae</taxon>
        <taxon>Portuninae</taxon>
        <taxon>Scylla</taxon>
    </lineage>
</organism>
<feature type="compositionally biased region" description="Basic and acidic residues" evidence="5">
    <location>
        <begin position="390"/>
        <end position="404"/>
    </location>
</feature>
<dbReference type="PANTHER" id="PTHR21676:SF6">
    <property type="entry name" value="PROTEIN STUM"/>
    <property type="match status" value="1"/>
</dbReference>
<feature type="compositionally biased region" description="Polar residues" evidence="5">
    <location>
        <begin position="217"/>
        <end position="244"/>
    </location>
</feature>
<feature type="compositionally biased region" description="Basic and acidic residues" evidence="5">
    <location>
        <begin position="627"/>
        <end position="636"/>
    </location>
</feature>
<feature type="compositionally biased region" description="Acidic residues" evidence="5">
    <location>
        <begin position="931"/>
        <end position="944"/>
    </location>
</feature>